<reference evidence="3" key="1">
    <citation type="journal article" date="2015" name="Genome Announc.">
        <title>High-Quality Draft Genome Sequence of Desulfovibrio carbinoliphilus FW-101-2B, an Organic Acid-Oxidizing Sulfate-Reducing Bacterium Isolated from Uranium(VI)-Contaminated Groundwater.</title>
        <authorList>
            <person name="Ramsay B.D."/>
            <person name="Hwang C."/>
            <person name="Woo H.L."/>
            <person name="Carroll S.L."/>
            <person name="Lucas S."/>
            <person name="Han J."/>
            <person name="Lapidus A.L."/>
            <person name="Cheng J.F."/>
            <person name="Goodwin L.A."/>
            <person name="Pitluck S."/>
            <person name="Peters L."/>
            <person name="Chertkov O."/>
            <person name="Held B."/>
            <person name="Detter J.C."/>
            <person name="Han C.S."/>
            <person name="Tapia R."/>
            <person name="Land M.L."/>
            <person name="Hauser L.J."/>
            <person name="Kyrpides N.C."/>
            <person name="Ivanova N.N."/>
            <person name="Mikhailova N."/>
            <person name="Pagani I."/>
            <person name="Woyke T."/>
            <person name="Arkin A.P."/>
            <person name="Dehal P."/>
            <person name="Chivian D."/>
            <person name="Criddle C.S."/>
            <person name="Wu W."/>
            <person name="Chakraborty R."/>
            <person name="Hazen T.C."/>
            <person name="Fields M.W."/>
        </authorList>
    </citation>
    <scope>NUCLEOTIDE SEQUENCE [LARGE SCALE GENOMIC DNA]</scope>
    <source>
        <strain evidence="3">FW-101-2B</strain>
    </source>
</reference>
<name>G7Q656_9BACT</name>
<evidence type="ECO:0000313" key="2">
    <source>
        <dbReference type="EMBL" id="EHJ47072.1"/>
    </source>
</evidence>
<dbReference type="Proteomes" id="UP000004662">
    <property type="component" value="Chromosome"/>
</dbReference>
<dbReference type="EMBL" id="CM001368">
    <property type="protein sequence ID" value="EHJ47072.1"/>
    <property type="molecule type" value="Genomic_DNA"/>
</dbReference>
<feature type="signal peptide" evidence="1">
    <location>
        <begin position="1"/>
        <end position="19"/>
    </location>
</feature>
<protein>
    <submittedName>
        <fullName evidence="2">Uncharacterized protein</fullName>
    </submittedName>
</protein>
<gene>
    <name evidence="2" type="ORF">DFW101_1061</name>
</gene>
<organism evidence="2 3">
    <name type="scientific">Solidesulfovibrio carbinoliphilus subsp. oakridgensis</name>
    <dbReference type="NCBI Taxonomy" id="694327"/>
    <lineage>
        <taxon>Bacteria</taxon>
        <taxon>Pseudomonadati</taxon>
        <taxon>Thermodesulfobacteriota</taxon>
        <taxon>Desulfovibrionia</taxon>
        <taxon>Desulfovibrionales</taxon>
        <taxon>Desulfovibrionaceae</taxon>
        <taxon>Solidesulfovibrio</taxon>
    </lineage>
</organism>
<sequence length="105" mass="12240">MMRASIMTALLFGMLCLSAKPASSQRDRSFAHSLEMVYCTDLPKLQNEGCKTYIYERFAGYLKRKSKDTCLRHCELHYESFDRDACNKGCEDVYFQDDIPEELYP</sequence>
<evidence type="ECO:0000256" key="1">
    <source>
        <dbReference type="SAM" id="SignalP"/>
    </source>
</evidence>
<dbReference type="STRING" id="694327.DFW101_1061"/>
<proteinExistence type="predicted"/>
<dbReference type="AlphaFoldDB" id="G7Q656"/>
<feature type="chain" id="PRO_5003503223" evidence="1">
    <location>
        <begin position="20"/>
        <end position="105"/>
    </location>
</feature>
<dbReference type="HOGENOM" id="CLU_2232267_0_0_7"/>
<evidence type="ECO:0000313" key="3">
    <source>
        <dbReference type="Proteomes" id="UP000004662"/>
    </source>
</evidence>
<keyword evidence="1" id="KW-0732">Signal</keyword>
<keyword evidence="3" id="KW-1185">Reference proteome</keyword>
<accession>G7Q656</accession>